<name>A0A5J4TDG9_9EUKA</name>
<sequence>MSKSKFTNRNRVVDRVIRTIRDAFIGQDMANPKLMQLIVKLYNDKLHSAFDLKYSPSQVNKDEDLEGKYIRSQMKKLNEAKQSQSQLTKLTKGNIILIHLDLSKTALKFNKQRRQFNELAIFEKYQHGNIIYRLMKPYKDIQQVEIPIYFAKKVNDDIENLDDKYKSAFLPNQNGTSQ</sequence>
<reference evidence="1 2" key="1">
    <citation type="submission" date="2019-03" db="EMBL/GenBank/DDBJ databases">
        <title>Single cell metagenomics reveals metabolic interactions within the superorganism composed of flagellate Streblomastix strix and complex community of Bacteroidetes bacteria on its surface.</title>
        <authorList>
            <person name="Treitli S.C."/>
            <person name="Kolisko M."/>
            <person name="Husnik F."/>
            <person name="Keeling P."/>
            <person name="Hampl V."/>
        </authorList>
    </citation>
    <scope>NUCLEOTIDE SEQUENCE [LARGE SCALE GENOMIC DNA]</scope>
    <source>
        <strain evidence="1">ST1C</strain>
    </source>
</reference>
<accession>A0A5J4TDG9</accession>
<protein>
    <submittedName>
        <fullName evidence="1">Uncharacterized protein</fullName>
    </submittedName>
</protein>
<evidence type="ECO:0000313" key="2">
    <source>
        <dbReference type="Proteomes" id="UP000324800"/>
    </source>
</evidence>
<evidence type="ECO:0000313" key="1">
    <source>
        <dbReference type="EMBL" id="KAA6356237.1"/>
    </source>
</evidence>
<comment type="caution">
    <text evidence="1">The sequence shown here is derived from an EMBL/GenBank/DDBJ whole genome shotgun (WGS) entry which is preliminary data.</text>
</comment>
<dbReference type="Proteomes" id="UP000324800">
    <property type="component" value="Unassembled WGS sequence"/>
</dbReference>
<dbReference type="EMBL" id="SNRW01033313">
    <property type="protein sequence ID" value="KAA6356237.1"/>
    <property type="molecule type" value="Genomic_DNA"/>
</dbReference>
<gene>
    <name evidence="1" type="ORF">EZS28_048236</name>
</gene>
<dbReference type="AlphaFoldDB" id="A0A5J4TDG9"/>
<proteinExistence type="predicted"/>
<organism evidence="1 2">
    <name type="scientific">Streblomastix strix</name>
    <dbReference type="NCBI Taxonomy" id="222440"/>
    <lineage>
        <taxon>Eukaryota</taxon>
        <taxon>Metamonada</taxon>
        <taxon>Preaxostyla</taxon>
        <taxon>Oxymonadida</taxon>
        <taxon>Streblomastigidae</taxon>
        <taxon>Streblomastix</taxon>
    </lineage>
</organism>